<name>A0A9X1WLH6_9CORY</name>
<dbReference type="AlphaFoldDB" id="A0A9X1WLH6"/>
<evidence type="ECO:0000313" key="5">
    <source>
        <dbReference type="Proteomes" id="UP001139207"/>
    </source>
</evidence>
<comment type="similarity">
    <text evidence="2">Belongs to the zinc-containing alcohol dehydrogenase family. Quinone oxidoreductase subfamily.</text>
</comment>
<dbReference type="InterPro" id="IPR051603">
    <property type="entry name" value="Zinc-ADH_QOR/CCCR"/>
</dbReference>
<dbReference type="SUPFAM" id="SSF51735">
    <property type="entry name" value="NAD(P)-binding Rossmann-fold domains"/>
    <property type="match status" value="1"/>
</dbReference>
<gene>
    <name evidence="4" type="ORF">MUN33_00210</name>
</gene>
<comment type="caution">
    <text evidence="4">The sequence shown here is derived from an EMBL/GenBank/DDBJ whole genome shotgun (WGS) entry which is preliminary data.</text>
</comment>
<reference evidence="4" key="1">
    <citation type="submission" date="2022-04" db="EMBL/GenBank/DDBJ databases">
        <title>Corynebacterium kalidii LD5P10.</title>
        <authorList>
            <person name="Sun J.Q."/>
        </authorList>
    </citation>
    <scope>NUCLEOTIDE SEQUENCE</scope>
    <source>
        <strain evidence="4">LD5P10</strain>
    </source>
</reference>
<dbReference type="PANTHER" id="PTHR44154">
    <property type="entry name" value="QUINONE OXIDOREDUCTASE"/>
    <property type="match status" value="1"/>
</dbReference>
<evidence type="ECO:0000313" key="4">
    <source>
        <dbReference type="EMBL" id="MCJ7857146.1"/>
    </source>
</evidence>
<dbReference type="SUPFAM" id="SSF50129">
    <property type="entry name" value="GroES-like"/>
    <property type="match status" value="1"/>
</dbReference>
<dbReference type="InterPro" id="IPR013154">
    <property type="entry name" value="ADH-like_N"/>
</dbReference>
<evidence type="ECO:0000256" key="2">
    <source>
        <dbReference type="RuleBase" id="RU364000"/>
    </source>
</evidence>
<dbReference type="GO" id="GO:0016491">
    <property type="term" value="F:oxidoreductase activity"/>
    <property type="evidence" value="ECO:0007669"/>
    <property type="project" value="UniProtKB-KW"/>
</dbReference>
<protein>
    <recommendedName>
        <fullName evidence="2">Zinc-type alcohol dehydrogenase-like protein</fullName>
    </recommendedName>
</protein>
<keyword evidence="2" id="KW-0560">Oxidoreductase</keyword>
<keyword evidence="2" id="KW-0479">Metal-binding</keyword>
<dbReference type="PANTHER" id="PTHR44154:SF1">
    <property type="entry name" value="QUINONE OXIDOREDUCTASE"/>
    <property type="match status" value="1"/>
</dbReference>
<dbReference type="EMBL" id="JALIEA010000005">
    <property type="protein sequence ID" value="MCJ7857146.1"/>
    <property type="molecule type" value="Genomic_DNA"/>
</dbReference>
<keyword evidence="1" id="KW-0521">NADP</keyword>
<dbReference type="GO" id="GO:0008270">
    <property type="term" value="F:zinc ion binding"/>
    <property type="evidence" value="ECO:0007669"/>
    <property type="project" value="InterPro"/>
</dbReference>
<proteinExistence type="inferred from homology"/>
<accession>A0A9X1WLH6</accession>
<dbReference type="Pfam" id="PF13602">
    <property type="entry name" value="ADH_zinc_N_2"/>
    <property type="match status" value="1"/>
</dbReference>
<dbReference type="InterPro" id="IPR011032">
    <property type="entry name" value="GroES-like_sf"/>
</dbReference>
<dbReference type="InterPro" id="IPR014182">
    <property type="entry name" value="ADH_Zn_typ-1"/>
</dbReference>
<dbReference type="Gene3D" id="3.90.180.10">
    <property type="entry name" value="Medium-chain alcohol dehydrogenases, catalytic domain"/>
    <property type="match status" value="1"/>
</dbReference>
<keyword evidence="2" id="KW-0862">Zinc</keyword>
<dbReference type="CDD" id="cd08252">
    <property type="entry name" value="AL_MDR"/>
    <property type="match status" value="1"/>
</dbReference>
<dbReference type="InterPro" id="IPR020843">
    <property type="entry name" value="ER"/>
</dbReference>
<evidence type="ECO:0000259" key="3">
    <source>
        <dbReference type="SMART" id="SM00829"/>
    </source>
</evidence>
<dbReference type="RefSeq" id="WP_244802898.1">
    <property type="nucleotide sequence ID" value="NZ_JALIEA010000005.1"/>
</dbReference>
<dbReference type="InterPro" id="IPR036291">
    <property type="entry name" value="NAD(P)-bd_dom_sf"/>
</dbReference>
<dbReference type="Pfam" id="PF08240">
    <property type="entry name" value="ADH_N"/>
    <property type="match status" value="1"/>
</dbReference>
<feature type="domain" description="Enoyl reductase (ER)" evidence="3">
    <location>
        <begin position="23"/>
        <end position="343"/>
    </location>
</feature>
<organism evidence="4 5">
    <name type="scientific">Corynebacterium kalidii</name>
    <dbReference type="NCBI Taxonomy" id="2931982"/>
    <lineage>
        <taxon>Bacteria</taxon>
        <taxon>Bacillati</taxon>
        <taxon>Actinomycetota</taxon>
        <taxon>Actinomycetes</taxon>
        <taxon>Mycobacteriales</taxon>
        <taxon>Corynebacteriaceae</taxon>
        <taxon>Corynebacterium</taxon>
    </lineage>
</organism>
<dbReference type="SMART" id="SM00829">
    <property type="entry name" value="PKS_ER"/>
    <property type="match status" value="1"/>
</dbReference>
<keyword evidence="5" id="KW-1185">Reference proteome</keyword>
<dbReference type="Gene3D" id="3.40.50.720">
    <property type="entry name" value="NAD(P)-binding Rossmann-like Domain"/>
    <property type="match status" value="1"/>
</dbReference>
<dbReference type="Proteomes" id="UP001139207">
    <property type="component" value="Unassembled WGS sequence"/>
</dbReference>
<evidence type="ECO:0000256" key="1">
    <source>
        <dbReference type="ARBA" id="ARBA00022857"/>
    </source>
</evidence>
<sequence length="345" mass="37171">MSSRAIELPTTMPAVAVTGEFPVDDPRCLTDVVVPLPEIGPRDLLVEIQAVSVNPIDTKMRRRAGEALARGEQPILGYDAAGVVRKVGEDVGRFSVGDRVFYAGSQLRDGTNARFHAVDERIVGHRPTTCSATEAASLPLTALTAWEALFERLGASIDSNGSLLVLGGAGGVPSVMIQLARALTGLTVIATASREESRDWVVEMGAHEVVDHRRNLASQVLDLEPDGIDLVFTSNSSGHAEELAEIMTPQSRLCLIDDPEDFQIAPFKRKSISIHWESMFTRTAFDTDDVDEQGVILDRVAGMVDDGRLIPTVGETMIGMNAATLAEAHSEIQRGHVTGKIVVRI</sequence>
<dbReference type="NCBIfam" id="TIGR02817">
    <property type="entry name" value="adh_fam_1"/>
    <property type="match status" value="1"/>
</dbReference>